<dbReference type="Proteomes" id="UP000439903">
    <property type="component" value="Unassembled WGS sequence"/>
</dbReference>
<evidence type="ECO:0000256" key="12">
    <source>
        <dbReference type="ARBA" id="ARBA00023212"/>
    </source>
</evidence>
<dbReference type="OrthoDB" id="5566853at2759"/>
<keyword evidence="6" id="KW-0158">Chromosome</keyword>
<evidence type="ECO:0000256" key="9">
    <source>
        <dbReference type="ARBA" id="ARBA00022701"/>
    </source>
</evidence>
<accession>A0A8H4ARA1</accession>
<evidence type="ECO:0000256" key="3">
    <source>
        <dbReference type="ARBA" id="ARBA00004629"/>
    </source>
</evidence>
<evidence type="ECO:0000256" key="15">
    <source>
        <dbReference type="ARBA" id="ARBA00023328"/>
    </source>
</evidence>
<keyword evidence="10" id="KW-0498">Mitosis</keyword>
<sequence length="82" mass="9243">METNDRTTFQKQKETMINDIALGLEQVINNMNVLNKNLEGVIAIGKEFENVSSLWKNFNRAIITSASDEDLNVLPANNEQGF</sequence>
<comment type="subcellular location">
    <subcellularLocation>
        <location evidence="3">Chromosome</location>
        <location evidence="3">Centromere</location>
        <location evidence="3">Kinetochore</location>
    </subcellularLocation>
    <subcellularLocation>
        <location evidence="2">Cytoplasm</location>
        <location evidence="2">Cytoskeleton</location>
        <location evidence="2">Spindle</location>
    </subcellularLocation>
    <subcellularLocation>
        <location evidence="1">Nucleus</location>
    </subcellularLocation>
</comment>
<keyword evidence="14" id="KW-0131">Cell cycle</keyword>
<dbReference type="GO" id="GO:0072686">
    <property type="term" value="C:mitotic spindle"/>
    <property type="evidence" value="ECO:0007669"/>
    <property type="project" value="InterPro"/>
</dbReference>
<dbReference type="PANTHER" id="PTHR28025">
    <property type="entry name" value="DASH COMPLEX SUBUNIT DAD1"/>
    <property type="match status" value="1"/>
</dbReference>
<keyword evidence="7" id="KW-0963">Cytoplasm</keyword>
<comment type="similarity">
    <text evidence="4">Belongs to the DASH complex DAD1 family.</text>
</comment>
<keyword evidence="8" id="KW-0132">Cell division</keyword>
<dbReference type="PANTHER" id="PTHR28025:SF1">
    <property type="entry name" value="DASH COMPLEX SUBUNIT DAD1"/>
    <property type="match status" value="1"/>
</dbReference>
<evidence type="ECO:0000313" key="17">
    <source>
        <dbReference type="EMBL" id="KAF0525058.1"/>
    </source>
</evidence>
<organism evidence="17 18">
    <name type="scientific">Gigaspora margarita</name>
    <dbReference type="NCBI Taxonomy" id="4874"/>
    <lineage>
        <taxon>Eukaryota</taxon>
        <taxon>Fungi</taxon>
        <taxon>Fungi incertae sedis</taxon>
        <taxon>Mucoromycota</taxon>
        <taxon>Glomeromycotina</taxon>
        <taxon>Glomeromycetes</taxon>
        <taxon>Diversisporales</taxon>
        <taxon>Gigasporaceae</taxon>
        <taxon>Gigaspora</taxon>
    </lineage>
</organism>
<name>A0A8H4ARA1_GIGMA</name>
<dbReference type="GO" id="GO:0005876">
    <property type="term" value="C:spindle microtubule"/>
    <property type="evidence" value="ECO:0007669"/>
    <property type="project" value="TreeGrafter"/>
</dbReference>
<keyword evidence="11" id="KW-0995">Kinetochore</keyword>
<evidence type="ECO:0000256" key="5">
    <source>
        <dbReference type="ARBA" id="ARBA00020261"/>
    </source>
</evidence>
<keyword evidence="13" id="KW-0539">Nucleus</keyword>
<keyword evidence="15" id="KW-0137">Centromere</keyword>
<dbReference type="GO" id="GO:0051010">
    <property type="term" value="F:microtubule plus-end binding"/>
    <property type="evidence" value="ECO:0007669"/>
    <property type="project" value="TreeGrafter"/>
</dbReference>
<evidence type="ECO:0000256" key="16">
    <source>
        <dbReference type="ARBA" id="ARBA00030566"/>
    </source>
</evidence>
<dbReference type="InterPro" id="IPR013958">
    <property type="entry name" value="DASH_Dad1"/>
</dbReference>
<keyword evidence="18" id="KW-1185">Reference proteome</keyword>
<proteinExistence type="inferred from homology"/>
<dbReference type="AlphaFoldDB" id="A0A8H4ARA1"/>
<evidence type="ECO:0000256" key="7">
    <source>
        <dbReference type="ARBA" id="ARBA00022490"/>
    </source>
</evidence>
<dbReference type="GO" id="GO:0044732">
    <property type="term" value="C:mitotic spindle pole body"/>
    <property type="evidence" value="ECO:0007669"/>
    <property type="project" value="TreeGrafter"/>
</dbReference>
<evidence type="ECO:0000313" key="18">
    <source>
        <dbReference type="Proteomes" id="UP000439903"/>
    </source>
</evidence>
<evidence type="ECO:0000256" key="14">
    <source>
        <dbReference type="ARBA" id="ARBA00023306"/>
    </source>
</evidence>
<dbReference type="GO" id="GO:0042729">
    <property type="term" value="C:DASH complex"/>
    <property type="evidence" value="ECO:0007669"/>
    <property type="project" value="InterPro"/>
</dbReference>
<protein>
    <recommendedName>
        <fullName evidence="5">DASH complex subunit DAD1</fullName>
    </recommendedName>
    <alternativeName>
        <fullName evidence="16">Outer kinetochore protein DAD1</fullName>
    </alternativeName>
</protein>
<evidence type="ECO:0000256" key="10">
    <source>
        <dbReference type="ARBA" id="ARBA00022776"/>
    </source>
</evidence>
<evidence type="ECO:0000256" key="4">
    <source>
        <dbReference type="ARBA" id="ARBA00010146"/>
    </source>
</evidence>
<gene>
    <name evidence="17" type="ORF">F8M41_014796</name>
</gene>
<evidence type="ECO:0000256" key="8">
    <source>
        <dbReference type="ARBA" id="ARBA00022618"/>
    </source>
</evidence>
<evidence type="ECO:0000256" key="13">
    <source>
        <dbReference type="ARBA" id="ARBA00023242"/>
    </source>
</evidence>
<evidence type="ECO:0000256" key="1">
    <source>
        <dbReference type="ARBA" id="ARBA00004123"/>
    </source>
</evidence>
<evidence type="ECO:0000256" key="11">
    <source>
        <dbReference type="ARBA" id="ARBA00022838"/>
    </source>
</evidence>
<dbReference type="GO" id="GO:0051301">
    <property type="term" value="P:cell division"/>
    <property type="evidence" value="ECO:0007669"/>
    <property type="project" value="UniProtKB-KW"/>
</dbReference>
<evidence type="ECO:0000256" key="2">
    <source>
        <dbReference type="ARBA" id="ARBA00004186"/>
    </source>
</evidence>
<dbReference type="Pfam" id="PF08649">
    <property type="entry name" value="DASH_Dad1"/>
    <property type="match status" value="1"/>
</dbReference>
<evidence type="ECO:0000256" key="6">
    <source>
        <dbReference type="ARBA" id="ARBA00022454"/>
    </source>
</evidence>
<comment type="caution">
    <text evidence="17">The sequence shown here is derived from an EMBL/GenBank/DDBJ whole genome shotgun (WGS) entry which is preliminary data.</text>
</comment>
<keyword evidence="9" id="KW-0493">Microtubule</keyword>
<reference evidence="17 18" key="1">
    <citation type="journal article" date="2019" name="Environ. Microbiol.">
        <title>At the nexus of three kingdoms: the genome of the mycorrhizal fungus Gigaspora margarita provides insights into plant, endobacterial and fungal interactions.</title>
        <authorList>
            <person name="Venice F."/>
            <person name="Ghignone S."/>
            <person name="Salvioli di Fossalunga A."/>
            <person name="Amselem J."/>
            <person name="Novero M."/>
            <person name="Xianan X."/>
            <person name="Sedzielewska Toro K."/>
            <person name="Morin E."/>
            <person name="Lipzen A."/>
            <person name="Grigoriev I.V."/>
            <person name="Henrissat B."/>
            <person name="Martin F.M."/>
            <person name="Bonfante P."/>
        </authorList>
    </citation>
    <scope>NUCLEOTIDE SEQUENCE [LARGE SCALE GENOMIC DNA]</scope>
    <source>
        <strain evidence="17 18">BEG34</strain>
    </source>
</reference>
<keyword evidence="12" id="KW-0206">Cytoskeleton</keyword>
<dbReference type="EMBL" id="WTPW01000305">
    <property type="protein sequence ID" value="KAF0525058.1"/>
    <property type="molecule type" value="Genomic_DNA"/>
</dbReference>